<accession>F2SBF1</accession>
<evidence type="ECO:0000313" key="2">
    <source>
        <dbReference type="EMBL" id="EGE00901.1"/>
    </source>
</evidence>
<sequence>MEPNMGTPPFKIFEIVLAIFSAAQTCTFFEDVFIDCQYQILKSILFGEHSPENGSLSPRMIHDLIAIAEEDYVTRDTAWRLFEDVWLAVKKISWKEPLIPIALRLIKLDCARATDPEELYICQLDSIDCLRGIWDRDIEHGQRPAVRLPVGKLLADLLDITGTGGASVLGKVREPQSEFKNLPILVITAGAISASSRPHSYIRKNLLTEGMFMPVKKGPKCTHCGHKPLRSGVAVIVRLRCQPMSGELLLQKAISLATDWPAAHTHMSERYLELSNIFDRMVANA</sequence>
<proteinExistence type="predicted"/>
<evidence type="ECO:0000313" key="3">
    <source>
        <dbReference type="Proteomes" id="UP000009172"/>
    </source>
</evidence>
<organism evidence="2 3">
    <name type="scientific">Trichophyton tonsurans (strain CBS 112818)</name>
    <name type="common">Scalp ringworm fungus</name>
    <dbReference type="NCBI Taxonomy" id="647933"/>
    <lineage>
        <taxon>Eukaryota</taxon>
        <taxon>Fungi</taxon>
        <taxon>Dikarya</taxon>
        <taxon>Ascomycota</taxon>
        <taxon>Pezizomycotina</taxon>
        <taxon>Eurotiomycetes</taxon>
        <taxon>Eurotiomycetidae</taxon>
        <taxon>Onygenales</taxon>
        <taxon>Arthrodermataceae</taxon>
        <taxon>Trichophyton</taxon>
    </lineage>
</organism>
<keyword evidence="1" id="KW-0732">Signal</keyword>
<feature type="signal peptide" evidence="1">
    <location>
        <begin position="1"/>
        <end position="25"/>
    </location>
</feature>
<reference evidence="3" key="1">
    <citation type="journal article" date="2012" name="MBio">
        <title>Comparative genome analysis of Trichophyton rubrum and related dermatophytes reveals candidate genes involved in infection.</title>
        <authorList>
            <person name="Martinez D.A."/>
            <person name="Oliver B.G."/>
            <person name="Graeser Y."/>
            <person name="Goldberg J.M."/>
            <person name="Li W."/>
            <person name="Martinez-Rossi N.M."/>
            <person name="Monod M."/>
            <person name="Shelest E."/>
            <person name="Barton R.C."/>
            <person name="Birch E."/>
            <person name="Brakhage A.A."/>
            <person name="Chen Z."/>
            <person name="Gurr S.J."/>
            <person name="Heiman D."/>
            <person name="Heitman J."/>
            <person name="Kosti I."/>
            <person name="Rossi A."/>
            <person name="Saif S."/>
            <person name="Samalova M."/>
            <person name="Saunders C.W."/>
            <person name="Shea T."/>
            <person name="Summerbell R.C."/>
            <person name="Xu J."/>
            <person name="Young S."/>
            <person name="Zeng Q."/>
            <person name="Birren B.W."/>
            <person name="Cuomo C.A."/>
            <person name="White T.C."/>
        </authorList>
    </citation>
    <scope>NUCLEOTIDE SEQUENCE [LARGE SCALE GENOMIC DNA]</scope>
    <source>
        <strain evidence="3">CBS 112818</strain>
    </source>
</reference>
<evidence type="ECO:0000256" key="1">
    <source>
        <dbReference type="SAM" id="SignalP"/>
    </source>
</evidence>
<dbReference type="EMBL" id="GG698564">
    <property type="protein sequence ID" value="EGE00901.1"/>
    <property type="molecule type" value="Genomic_DNA"/>
</dbReference>
<dbReference type="HOGENOM" id="CLU_977238_0_0_1"/>
<dbReference type="Proteomes" id="UP000009172">
    <property type="component" value="Unassembled WGS sequence"/>
</dbReference>
<name>F2SBF1_TRIT1</name>
<dbReference type="AlphaFoldDB" id="F2SBF1"/>
<keyword evidence="3" id="KW-1185">Reference proteome</keyword>
<protein>
    <submittedName>
        <fullName evidence="2">Uncharacterized protein</fullName>
    </submittedName>
</protein>
<gene>
    <name evidence="2" type="ORF">TESG_08195</name>
</gene>
<feature type="chain" id="PRO_5003285895" evidence="1">
    <location>
        <begin position="26"/>
        <end position="285"/>
    </location>
</feature>